<accession>A0A518D1W1</accession>
<dbReference type="RefSeq" id="WP_145188890.1">
    <property type="nucleotide sequence ID" value="NZ_CP036290.1"/>
</dbReference>
<name>A0A518D1W1_9BACT</name>
<evidence type="ECO:0000256" key="1">
    <source>
        <dbReference type="SAM" id="MobiDB-lite"/>
    </source>
</evidence>
<dbReference type="SMART" id="SM00567">
    <property type="entry name" value="EZ_HEAT"/>
    <property type="match status" value="5"/>
</dbReference>
<feature type="region of interest" description="Disordered" evidence="1">
    <location>
        <begin position="61"/>
        <end position="140"/>
    </location>
</feature>
<dbReference type="OrthoDB" id="3464935at2"/>
<sequence precursor="true">MSPSRTPSTRPTTTGLASLATAAFLWSLVPVAQAQDGATGASQADGQEKARLEAAREWLLKPKNEALGTSELSRLEQARQDVEKDDKDSGKRKTGKGGLILPRSKRADGAAPAAQGPVTGKSSGAQDGAPKADGTQIGSQRTPEVVLAELAAREHFAASEARGYAEELLAFGDTGLSAARRGLSSDSQPVLLSCARAVLLTQDTAGMGILRGRLGRELPADAIAPLLRAVDELAPESMTSNEMVALLDHPQNAMRSAVERLLAERITADDVPLLVRALSAERTDTRLRALELVTQLSGDRVLELLFARLDDSRPQVAQRAAQLLAARPEPDLGGRLLALAFETPALFRQQSYALLAIVEREDLRGETIITPDRVDVLVQNLASVSPLARGAAAVALAGIGYRDTTSAQDEWYRLQVPHELVSIVAGAEYHKDFAALQQPALHRLERITGRTLGNDGPAWQSWWINASSTFSPRRAVLPGGAAAVESLRLTWIDPQGQRVALAASRADIPVGSDVLWLDDLDAIELVATLEGSGVLSAERVPAAPRPDASERLTVAVGKAEKSFTFPAGVRPQWLQDVLGQVRSIAQANSWQLLVDPSVPGARRGLFANEALWWRQAREAEGELGERRRDRRAVELALEALVTMDASARGPVLERLIEAAHGGVLEASDVGALLGIVETEQYHSPRTEQLVQLLLDAGRSGRGGAVDPDFGRDVFDRVYARFRGGALDSLARIVEAVGLEFARELAVDGRALARALAAGVLARSSAPEDVASLTQLLSVGEVDLVQEAALIAVGKNDRQDLREQVLERAERAPQRVRQAAIEALGSLQGPGALEAMVVCFADGDIELQRTALRAMGELRAPQAADLIVSMIGRGPGSPLFETARETATRMGPIVRLPLVELALNERSAGRAEAAFVLSELGAAEAVPALLSLLQKPGPNADRAAEELAVLSCMDLRAREDRDLAWTAWWDGASDRDALAWLRQAQLRNGLPVAPPGSLEAGGTRDGALALVATVEAPAGVVSERARRELERILGREVAPHPAGGDTAAWRADIVASIDQRYDG</sequence>
<protein>
    <recommendedName>
        <fullName evidence="5">HEAT repeat protein</fullName>
    </recommendedName>
</protein>
<dbReference type="SUPFAM" id="SSF48371">
    <property type="entry name" value="ARM repeat"/>
    <property type="match status" value="1"/>
</dbReference>
<dbReference type="Pfam" id="PF13646">
    <property type="entry name" value="HEAT_2"/>
    <property type="match status" value="1"/>
</dbReference>
<feature type="signal peptide" evidence="2">
    <location>
        <begin position="1"/>
        <end position="34"/>
    </location>
</feature>
<evidence type="ECO:0008006" key="5">
    <source>
        <dbReference type="Google" id="ProtNLM"/>
    </source>
</evidence>
<dbReference type="InterPro" id="IPR011989">
    <property type="entry name" value="ARM-like"/>
</dbReference>
<keyword evidence="2" id="KW-0732">Signal</keyword>
<dbReference type="Proteomes" id="UP000319342">
    <property type="component" value="Chromosome"/>
</dbReference>
<reference evidence="3 4" key="1">
    <citation type="submission" date="2019-02" db="EMBL/GenBank/DDBJ databases">
        <title>Deep-cultivation of Planctomycetes and their phenomic and genomic characterization uncovers novel biology.</title>
        <authorList>
            <person name="Wiegand S."/>
            <person name="Jogler M."/>
            <person name="Boedeker C."/>
            <person name="Pinto D."/>
            <person name="Vollmers J."/>
            <person name="Rivas-Marin E."/>
            <person name="Kohn T."/>
            <person name="Peeters S.H."/>
            <person name="Heuer A."/>
            <person name="Rast P."/>
            <person name="Oberbeckmann S."/>
            <person name="Bunk B."/>
            <person name="Jeske O."/>
            <person name="Meyerdierks A."/>
            <person name="Storesund J.E."/>
            <person name="Kallscheuer N."/>
            <person name="Luecker S."/>
            <person name="Lage O.M."/>
            <person name="Pohl T."/>
            <person name="Merkel B.J."/>
            <person name="Hornburger P."/>
            <person name="Mueller R.-W."/>
            <person name="Bruemmer F."/>
            <person name="Labrenz M."/>
            <person name="Spormann A.M."/>
            <person name="Op den Camp H."/>
            <person name="Overmann J."/>
            <person name="Amann R."/>
            <person name="Jetten M.S.M."/>
            <person name="Mascher T."/>
            <person name="Medema M.H."/>
            <person name="Devos D.P."/>
            <person name="Kaster A.-K."/>
            <person name="Ovreas L."/>
            <person name="Rohde M."/>
            <person name="Galperin M.Y."/>
            <person name="Jogler C."/>
        </authorList>
    </citation>
    <scope>NUCLEOTIDE SEQUENCE [LARGE SCALE GENOMIC DNA]</scope>
    <source>
        <strain evidence="3 4">Pla163</strain>
    </source>
</reference>
<keyword evidence="4" id="KW-1185">Reference proteome</keyword>
<proteinExistence type="predicted"/>
<feature type="chain" id="PRO_5021898727" description="HEAT repeat protein" evidence="2">
    <location>
        <begin position="35"/>
        <end position="1062"/>
    </location>
</feature>
<dbReference type="AlphaFoldDB" id="A0A518D1W1"/>
<dbReference type="EMBL" id="CP036290">
    <property type="protein sequence ID" value="QDU85473.1"/>
    <property type="molecule type" value="Genomic_DNA"/>
</dbReference>
<gene>
    <name evidence="3" type="ORF">Pla163_26040</name>
</gene>
<evidence type="ECO:0000313" key="3">
    <source>
        <dbReference type="EMBL" id="QDU85473.1"/>
    </source>
</evidence>
<dbReference type="Pfam" id="PF03130">
    <property type="entry name" value="HEAT_PBS"/>
    <property type="match status" value="1"/>
</dbReference>
<organism evidence="3 4">
    <name type="scientific">Rohdeia mirabilis</name>
    <dbReference type="NCBI Taxonomy" id="2528008"/>
    <lineage>
        <taxon>Bacteria</taxon>
        <taxon>Pseudomonadati</taxon>
        <taxon>Planctomycetota</taxon>
        <taxon>Planctomycetia</taxon>
        <taxon>Planctomycetia incertae sedis</taxon>
        <taxon>Rohdeia</taxon>
    </lineage>
</organism>
<feature type="compositionally biased region" description="Basic and acidic residues" evidence="1">
    <location>
        <begin position="73"/>
        <end position="91"/>
    </location>
</feature>
<dbReference type="InterPro" id="IPR016024">
    <property type="entry name" value="ARM-type_fold"/>
</dbReference>
<evidence type="ECO:0000256" key="2">
    <source>
        <dbReference type="SAM" id="SignalP"/>
    </source>
</evidence>
<dbReference type="InterPro" id="IPR004155">
    <property type="entry name" value="PBS_lyase_HEAT"/>
</dbReference>
<evidence type="ECO:0000313" key="4">
    <source>
        <dbReference type="Proteomes" id="UP000319342"/>
    </source>
</evidence>
<dbReference type="Gene3D" id="1.25.10.10">
    <property type="entry name" value="Leucine-rich Repeat Variant"/>
    <property type="match status" value="2"/>
</dbReference>